<dbReference type="Pfam" id="PF18029">
    <property type="entry name" value="Glyoxalase_6"/>
    <property type="match status" value="1"/>
</dbReference>
<dbReference type="EMBL" id="BOMY01000040">
    <property type="protein sequence ID" value="GIF23440.1"/>
    <property type="molecule type" value="Genomic_DNA"/>
</dbReference>
<dbReference type="InterPro" id="IPR041581">
    <property type="entry name" value="Glyoxalase_6"/>
</dbReference>
<reference evidence="2" key="1">
    <citation type="submission" date="2021-01" db="EMBL/GenBank/DDBJ databases">
        <title>Whole genome shotgun sequence of Actinoplanes tereljensis NBRC 105297.</title>
        <authorList>
            <person name="Komaki H."/>
            <person name="Tamura T."/>
        </authorList>
    </citation>
    <scope>NUCLEOTIDE SEQUENCE</scope>
    <source>
        <strain evidence="2">NBRC 105297</strain>
    </source>
</reference>
<sequence>MNASQSRFAAGRLMFSRSAGGQLLAMVSQFAQWTLDVRDIDRMAAFWSAALGYRIERGDDGDAHLWPAGGGLSVWLQPTIAPKAGKNRDHPDLVAADGDVRAEVARLLALGATHADVGQKGDEGFTVLADPEGNEFCLLHRRPPTRLE</sequence>
<evidence type="ECO:0000313" key="3">
    <source>
        <dbReference type="Proteomes" id="UP000623608"/>
    </source>
</evidence>
<protein>
    <submittedName>
        <fullName evidence="2">Glyoxalase</fullName>
    </submittedName>
</protein>
<accession>A0A919NQY7</accession>
<comment type="caution">
    <text evidence="2">The sequence shown here is derived from an EMBL/GenBank/DDBJ whole genome shotgun (WGS) entry which is preliminary data.</text>
</comment>
<dbReference type="AlphaFoldDB" id="A0A919NQY7"/>
<dbReference type="Gene3D" id="3.10.180.10">
    <property type="entry name" value="2,3-Dihydroxybiphenyl 1,2-Dioxygenase, domain 1"/>
    <property type="match status" value="1"/>
</dbReference>
<dbReference type="InterPro" id="IPR037523">
    <property type="entry name" value="VOC_core"/>
</dbReference>
<evidence type="ECO:0000259" key="1">
    <source>
        <dbReference type="PROSITE" id="PS51819"/>
    </source>
</evidence>
<name>A0A919NQY7_9ACTN</name>
<dbReference type="PROSITE" id="PS51819">
    <property type="entry name" value="VOC"/>
    <property type="match status" value="1"/>
</dbReference>
<keyword evidence="3" id="KW-1185">Reference proteome</keyword>
<dbReference type="PANTHER" id="PTHR35908:SF1">
    <property type="entry name" value="CONSERVED PROTEIN"/>
    <property type="match status" value="1"/>
</dbReference>
<dbReference type="CDD" id="cd06587">
    <property type="entry name" value="VOC"/>
    <property type="match status" value="1"/>
</dbReference>
<dbReference type="SUPFAM" id="SSF54593">
    <property type="entry name" value="Glyoxalase/Bleomycin resistance protein/Dihydroxybiphenyl dioxygenase"/>
    <property type="match status" value="1"/>
</dbReference>
<organism evidence="2 3">
    <name type="scientific">Paractinoplanes tereljensis</name>
    <dbReference type="NCBI Taxonomy" id="571912"/>
    <lineage>
        <taxon>Bacteria</taxon>
        <taxon>Bacillati</taxon>
        <taxon>Actinomycetota</taxon>
        <taxon>Actinomycetes</taxon>
        <taxon>Micromonosporales</taxon>
        <taxon>Micromonosporaceae</taxon>
        <taxon>Paractinoplanes</taxon>
    </lineage>
</organism>
<dbReference type="Proteomes" id="UP000623608">
    <property type="component" value="Unassembled WGS sequence"/>
</dbReference>
<proteinExistence type="predicted"/>
<gene>
    <name evidence="2" type="ORF">Ate02nite_61700</name>
</gene>
<dbReference type="InterPro" id="IPR029068">
    <property type="entry name" value="Glyas_Bleomycin-R_OHBP_Dase"/>
</dbReference>
<dbReference type="PANTHER" id="PTHR35908">
    <property type="entry name" value="HYPOTHETICAL FUSION PROTEIN"/>
    <property type="match status" value="1"/>
</dbReference>
<evidence type="ECO:0000313" key="2">
    <source>
        <dbReference type="EMBL" id="GIF23440.1"/>
    </source>
</evidence>
<feature type="domain" description="VOC" evidence="1">
    <location>
        <begin position="29"/>
        <end position="141"/>
    </location>
</feature>